<evidence type="ECO:0000313" key="6">
    <source>
        <dbReference type="EMBL" id="RMX45721.1"/>
    </source>
</evidence>
<dbReference type="PROSITE" id="PS00109">
    <property type="entry name" value="PROTEIN_KINASE_TYR"/>
    <property type="match status" value="1"/>
</dbReference>
<dbReference type="InterPro" id="IPR011009">
    <property type="entry name" value="Kinase-like_dom_sf"/>
</dbReference>
<evidence type="ECO:0000256" key="3">
    <source>
        <dbReference type="PROSITE-ProRule" id="PRU10141"/>
    </source>
</evidence>
<gene>
    <name evidence="6" type="ORF">pdam_00024586</name>
</gene>
<dbReference type="Gene3D" id="1.10.510.10">
    <property type="entry name" value="Transferase(Phosphotransferase) domain 1"/>
    <property type="match status" value="1"/>
</dbReference>
<keyword evidence="1 3" id="KW-0547">Nucleotide-binding</keyword>
<dbReference type="STRING" id="46731.A0A3M6TWK2"/>
<keyword evidence="7" id="KW-1185">Reference proteome</keyword>
<accession>A0A3M6TWK2</accession>
<dbReference type="InterPro" id="IPR008266">
    <property type="entry name" value="Tyr_kinase_AS"/>
</dbReference>
<comment type="caution">
    <text evidence="6">The sequence shown here is derived from an EMBL/GenBank/DDBJ whole genome shotgun (WGS) entry which is preliminary data.</text>
</comment>
<evidence type="ECO:0000256" key="4">
    <source>
        <dbReference type="SAM" id="Coils"/>
    </source>
</evidence>
<feature type="coiled-coil region" evidence="4">
    <location>
        <begin position="22"/>
        <end position="120"/>
    </location>
</feature>
<dbReference type="PANTHER" id="PTHR44329">
    <property type="entry name" value="SERINE/THREONINE-PROTEIN KINASE TNNI3K-RELATED"/>
    <property type="match status" value="1"/>
</dbReference>
<dbReference type="GO" id="GO:0005524">
    <property type="term" value="F:ATP binding"/>
    <property type="evidence" value="ECO:0007669"/>
    <property type="project" value="UniProtKB-UniRule"/>
</dbReference>
<organism evidence="6 7">
    <name type="scientific">Pocillopora damicornis</name>
    <name type="common">Cauliflower coral</name>
    <name type="synonym">Millepora damicornis</name>
    <dbReference type="NCBI Taxonomy" id="46731"/>
    <lineage>
        <taxon>Eukaryota</taxon>
        <taxon>Metazoa</taxon>
        <taxon>Cnidaria</taxon>
        <taxon>Anthozoa</taxon>
        <taxon>Hexacorallia</taxon>
        <taxon>Scleractinia</taxon>
        <taxon>Astrocoeniina</taxon>
        <taxon>Pocilloporidae</taxon>
        <taxon>Pocillopora</taxon>
    </lineage>
</organism>
<dbReference type="EMBL" id="RCHS01002786">
    <property type="protein sequence ID" value="RMX45721.1"/>
    <property type="molecule type" value="Genomic_DNA"/>
</dbReference>
<proteinExistence type="predicted"/>
<protein>
    <recommendedName>
        <fullName evidence="5">Protein kinase domain-containing protein</fullName>
    </recommendedName>
</protein>
<dbReference type="PROSITE" id="PS00107">
    <property type="entry name" value="PROTEIN_KINASE_ATP"/>
    <property type="match status" value="1"/>
</dbReference>
<keyword evidence="4" id="KW-0175">Coiled coil</keyword>
<dbReference type="GO" id="GO:0097527">
    <property type="term" value="P:necroptotic signaling pathway"/>
    <property type="evidence" value="ECO:0007669"/>
    <property type="project" value="TreeGrafter"/>
</dbReference>
<feature type="domain" description="Protein kinase" evidence="5">
    <location>
        <begin position="154"/>
        <end position="306"/>
    </location>
</feature>
<dbReference type="InterPro" id="IPR017441">
    <property type="entry name" value="Protein_kinase_ATP_BS"/>
</dbReference>
<evidence type="ECO:0000313" key="7">
    <source>
        <dbReference type="Proteomes" id="UP000275408"/>
    </source>
</evidence>
<dbReference type="AlphaFoldDB" id="A0A3M6TWK2"/>
<sequence>MTTFTSFVILADSHLALFDQQRRKWKEEKSQLMKRVKELQENLDEVTQNGNEERDQLMEKLKELQENLDEVTKGGCEERDQLMERLKDLQEDLDEVTLDKEDAEQQVLNLRAESKVNEEHVKELKESLSTIQQTQDDHRPKESCEWVISRNEIFLTNEMLGEGAWGKVLLGRFRGCKIAVKQVHNLVLSSFSRSLFEREMKIASRCRHPHLLQFIGATNDEGPPLFVTELMETSLRALLDPQLQPLSDSEISIIASDVALALNYLHKTKPLPIIHRDLSSANVLLWRHGRQWRGKVSDYGTANYSK</sequence>
<dbReference type="InterPro" id="IPR051681">
    <property type="entry name" value="Ser/Thr_Kinases-Pseudokinases"/>
</dbReference>
<dbReference type="Gene3D" id="3.30.200.20">
    <property type="entry name" value="Phosphorylase Kinase, domain 1"/>
    <property type="match status" value="1"/>
</dbReference>
<evidence type="ECO:0000256" key="2">
    <source>
        <dbReference type="ARBA" id="ARBA00022840"/>
    </source>
</evidence>
<dbReference type="PROSITE" id="PS50011">
    <property type="entry name" value="PROTEIN_KINASE_DOM"/>
    <property type="match status" value="1"/>
</dbReference>
<feature type="binding site" evidence="3">
    <location>
        <position position="181"/>
    </location>
    <ligand>
        <name>ATP</name>
        <dbReference type="ChEBI" id="CHEBI:30616"/>
    </ligand>
</feature>
<dbReference type="Pfam" id="PF07714">
    <property type="entry name" value="PK_Tyr_Ser-Thr"/>
    <property type="match status" value="1"/>
</dbReference>
<reference evidence="6 7" key="1">
    <citation type="journal article" date="2018" name="Sci. Rep.">
        <title>Comparative analysis of the Pocillopora damicornis genome highlights role of immune system in coral evolution.</title>
        <authorList>
            <person name="Cunning R."/>
            <person name="Bay R.A."/>
            <person name="Gillette P."/>
            <person name="Baker A.C."/>
            <person name="Traylor-Knowles N."/>
        </authorList>
    </citation>
    <scope>NUCLEOTIDE SEQUENCE [LARGE SCALE GENOMIC DNA]</scope>
    <source>
        <strain evidence="6">RSMAS</strain>
        <tissue evidence="6">Whole animal</tissue>
    </source>
</reference>
<evidence type="ECO:0000256" key="1">
    <source>
        <dbReference type="ARBA" id="ARBA00022741"/>
    </source>
</evidence>
<dbReference type="SUPFAM" id="SSF56112">
    <property type="entry name" value="Protein kinase-like (PK-like)"/>
    <property type="match status" value="1"/>
</dbReference>
<dbReference type="GO" id="GO:0004672">
    <property type="term" value="F:protein kinase activity"/>
    <property type="evidence" value="ECO:0007669"/>
    <property type="project" value="InterPro"/>
</dbReference>
<keyword evidence="2 3" id="KW-0067">ATP-binding</keyword>
<dbReference type="InterPro" id="IPR000719">
    <property type="entry name" value="Prot_kinase_dom"/>
</dbReference>
<dbReference type="InterPro" id="IPR001245">
    <property type="entry name" value="Ser-Thr/Tyr_kinase_cat_dom"/>
</dbReference>
<dbReference type="Proteomes" id="UP000275408">
    <property type="component" value="Unassembled WGS sequence"/>
</dbReference>
<dbReference type="PANTHER" id="PTHR44329:SF298">
    <property type="entry name" value="MIXED LINEAGE KINASE DOMAIN-LIKE PROTEIN"/>
    <property type="match status" value="1"/>
</dbReference>
<name>A0A3M6TWK2_POCDA</name>
<dbReference type="OrthoDB" id="4062651at2759"/>
<evidence type="ECO:0000259" key="5">
    <source>
        <dbReference type="PROSITE" id="PS50011"/>
    </source>
</evidence>